<keyword evidence="7" id="KW-1185">Reference proteome</keyword>
<feature type="domain" description="CENP-V/GFA" evidence="5">
    <location>
        <begin position="3"/>
        <end position="120"/>
    </location>
</feature>
<dbReference type="InterPro" id="IPR006913">
    <property type="entry name" value="CENP-V/GFA"/>
</dbReference>
<sequence>MEFSGRCLCEAVHFQLKGTLNGFYFCHCTRCQKSSGSAHASNLFFHNANLVWEQGEEFCVNYTHQGTRFSKSFCSQCGCPLPRVIDGKNRVIMVPAGCLDGDQDFEPTAHIFTDSKKSWEEKLSHAIRFSGLPK</sequence>
<evidence type="ECO:0000313" key="7">
    <source>
        <dbReference type="Proteomes" id="UP000054729"/>
    </source>
</evidence>
<dbReference type="SUPFAM" id="SSF51316">
    <property type="entry name" value="Mss4-like"/>
    <property type="match status" value="1"/>
</dbReference>
<reference evidence="6 7" key="1">
    <citation type="submission" date="2015-11" db="EMBL/GenBank/DDBJ databases">
        <title>Genomic analysis of 38 Legionella species identifies large and diverse effector repertoires.</title>
        <authorList>
            <person name="Burstein D."/>
            <person name="Amaro F."/>
            <person name="Zusman T."/>
            <person name="Lifshitz Z."/>
            <person name="Cohen O."/>
            <person name="Gilbert J.A."/>
            <person name="Pupko T."/>
            <person name="Shuman H.A."/>
            <person name="Segal G."/>
        </authorList>
    </citation>
    <scope>NUCLEOTIDE SEQUENCE [LARGE SCALE GENOMIC DNA]</scope>
    <source>
        <strain evidence="6 7">ATCC 51914</strain>
    </source>
</reference>
<dbReference type="PANTHER" id="PTHR33337">
    <property type="entry name" value="GFA DOMAIN-CONTAINING PROTEIN"/>
    <property type="match status" value="1"/>
</dbReference>
<keyword evidence="2" id="KW-0479">Metal-binding</keyword>
<dbReference type="AlphaFoldDB" id="A0A0W1A0X5"/>
<dbReference type="GO" id="GO:0016846">
    <property type="term" value="F:carbon-sulfur lyase activity"/>
    <property type="evidence" value="ECO:0007669"/>
    <property type="project" value="InterPro"/>
</dbReference>
<dbReference type="Pfam" id="PF04828">
    <property type="entry name" value="GFA"/>
    <property type="match status" value="1"/>
</dbReference>
<evidence type="ECO:0000313" key="6">
    <source>
        <dbReference type="EMBL" id="KTD74968.1"/>
    </source>
</evidence>
<dbReference type="PANTHER" id="PTHR33337:SF40">
    <property type="entry name" value="CENP-V_GFA DOMAIN-CONTAINING PROTEIN-RELATED"/>
    <property type="match status" value="1"/>
</dbReference>
<dbReference type="Proteomes" id="UP000054729">
    <property type="component" value="Unassembled WGS sequence"/>
</dbReference>
<evidence type="ECO:0000256" key="2">
    <source>
        <dbReference type="ARBA" id="ARBA00022723"/>
    </source>
</evidence>
<name>A0A0W1A0X5_9GAMM</name>
<comment type="similarity">
    <text evidence="1">Belongs to the Gfa family.</text>
</comment>
<keyword evidence="3" id="KW-0862">Zinc</keyword>
<evidence type="ECO:0000259" key="5">
    <source>
        <dbReference type="PROSITE" id="PS51891"/>
    </source>
</evidence>
<proteinExistence type="inferred from homology"/>
<dbReference type="PROSITE" id="PS51891">
    <property type="entry name" value="CENP_V_GFA"/>
    <property type="match status" value="1"/>
</dbReference>
<dbReference type="PATRIC" id="fig|66969.6.peg.3280"/>
<organism evidence="6 7">
    <name type="scientific">Legionella waltersii</name>
    <dbReference type="NCBI Taxonomy" id="66969"/>
    <lineage>
        <taxon>Bacteria</taxon>
        <taxon>Pseudomonadati</taxon>
        <taxon>Pseudomonadota</taxon>
        <taxon>Gammaproteobacteria</taxon>
        <taxon>Legionellales</taxon>
        <taxon>Legionellaceae</taxon>
        <taxon>Legionella</taxon>
    </lineage>
</organism>
<protein>
    <submittedName>
        <fullName evidence="6">Glutathione-dependent formaldehyde-activating enzyme</fullName>
    </submittedName>
</protein>
<evidence type="ECO:0000256" key="3">
    <source>
        <dbReference type="ARBA" id="ARBA00022833"/>
    </source>
</evidence>
<dbReference type="Gene3D" id="3.90.1590.10">
    <property type="entry name" value="glutathione-dependent formaldehyde- activating enzyme (gfa)"/>
    <property type="match status" value="1"/>
</dbReference>
<evidence type="ECO:0000256" key="1">
    <source>
        <dbReference type="ARBA" id="ARBA00005495"/>
    </source>
</evidence>
<dbReference type="EMBL" id="LNZB01000060">
    <property type="protein sequence ID" value="KTD74968.1"/>
    <property type="molecule type" value="Genomic_DNA"/>
</dbReference>
<accession>A0A0W1A0X5</accession>
<keyword evidence="4" id="KW-0456">Lyase</keyword>
<dbReference type="InterPro" id="IPR011057">
    <property type="entry name" value="Mss4-like_sf"/>
</dbReference>
<evidence type="ECO:0000256" key="4">
    <source>
        <dbReference type="ARBA" id="ARBA00023239"/>
    </source>
</evidence>
<comment type="caution">
    <text evidence="6">The sequence shown here is derived from an EMBL/GenBank/DDBJ whole genome shotgun (WGS) entry which is preliminary data.</text>
</comment>
<dbReference type="STRING" id="66969.Lwal_3009"/>
<gene>
    <name evidence="6" type="ORF">Lwal_3009</name>
</gene>
<dbReference type="GO" id="GO:0046872">
    <property type="term" value="F:metal ion binding"/>
    <property type="evidence" value="ECO:0007669"/>
    <property type="project" value="UniProtKB-KW"/>
</dbReference>